<dbReference type="Proteomes" id="UP000001312">
    <property type="component" value="Unassembled WGS sequence"/>
</dbReference>
<dbReference type="Pfam" id="PF00067">
    <property type="entry name" value="p450"/>
    <property type="match status" value="1"/>
</dbReference>
<dbReference type="InterPro" id="IPR050121">
    <property type="entry name" value="Cytochrome_P450_monoxygenase"/>
</dbReference>
<dbReference type="Gene3D" id="1.10.630.10">
    <property type="entry name" value="Cytochrome P450"/>
    <property type="match status" value="1"/>
</dbReference>
<keyword evidence="3 5" id="KW-0408">Iron</keyword>
<protein>
    <recommendedName>
        <fullName evidence="10">Cytochrome P450 monooxygenase</fullName>
    </recommendedName>
</protein>
<dbReference type="RefSeq" id="XP_001590396.1">
    <property type="nucleotide sequence ID" value="XM_001590346.1"/>
</dbReference>
<gene>
    <name evidence="8" type="ORF">SS1G_08136</name>
</gene>
<dbReference type="KEGG" id="ssl:SS1G_08136"/>
<evidence type="ECO:0000256" key="7">
    <source>
        <dbReference type="SAM" id="Phobius"/>
    </source>
</evidence>
<keyword evidence="9" id="KW-1185">Reference proteome</keyword>
<keyword evidence="7" id="KW-0812">Transmembrane</keyword>
<keyword evidence="4" id="KW-0843">Virulence</keyword>
<feature type="transmembrane region" description="Helical" evidence="7">
    <location>
        <begin position="40"/>
        <end position="63"/>
    </location>
</feature>
<feature type="binding site" description="axial binding residue" evidence="5">
    <location>
        <position position="495"/>
    </location>
    <ligand>
        <name>heme</name>
        <dbReference type="ChEBI" id="CHEBI:30413"/>
    </ligand>
    <ligandPart>
        <name>Fe</name>
        <dbReference type="ChEBI" id="CHEBI:18248"/>
    </ligandPart>
</feature>
<dbReference type="PANTHER" id="PTHR24305:SF85">
    <property type="entry name" value="P450, PUTATIVE (EUROFUNG)-RELATED"/>
    <property type="match status" value="1"/>
</dbReference>
<dbReference type="GeneID" id="5486600"/>
<dbReference type="GO" id="GO:0020037">
    <property type="term" value="F:heme binding"/>
    <property type="evidence" value="ECO:0007669"/>
    <property type="project" value="InterPro"/>
</dbReference>
<sequence length="558" mass="63391">MGALVRCQILVGLARPEVFVRLAWGWRVGRRKLSAQSERFGPYLTGTNLAGGLAIALLVPFIYQIIYYRFFHPLKDFDGPFWGSVTRLWHTYQNIRGIELETYDRLLKEKNTTILRISPTELLIPSALSLPHIYHRQAVKTKWYVTGALGPGESVFNMQQHSHHAHFRRLIAGPYSMSKMVKNEPLIDDIIIAWIKKLDEMFAQQNKAFDMSRWATFAAFDVISLVGFGEAFGFVDTATDVDDLIEELHKGFFYFGIVGRMYPFVEFIKKTWLGRFLVSNEKDKGGMGFLIRWTNRIMKARQKEIAEGKNNDRVDLLQSFYEARDADGQPLTEDHIRAECMLLFTAGADTTGTTMGAMMAYLLSNPTVYAKMIGEIDAAFERGVLSSPVPAASEVSKNCPYYVACVKESLRLCPSAPNIFPRLVQADHAPLVIDGKTIPVGTEVTSTAYMANRDPAVYGKDAEEFRPERWLEDDGEAGKVFDKYLATFGYGTRSCLGKDLAMIELMKTPLMFFRAFNPRLCLPSKETPSPKRILVGAMFYWDDIWMKLEKREIPGFPW</sequence>
<dbReference type="GO" id="GO:0005506">
    <property type="term" value="F:iron ion binding"/>
    <property type="evidence" value="ECO:0007669"/>
    <property type="project" value="InterPro"/>
</dbReference>
<dbReference type="PROSITE" id="PS00086">
    <property type="entry name" value="CYTOCHROME_P450"/>
    <property type="match status" value="1"/>
</dbReference>
<dbReference type="InterPro" id="IPR036396">
    <property type="entry name" value="Cyt_P450_sf"/>
</dbReference>
<evidence type="ECO:0000313" key="8">
    <source>
        <dbReference type="EMBL" id="EDN92273.1"/>
    </source>
</evidence>
<dbReference type="eggNOG" id="KOG0157">
    <property type="taxonomic scope" value="Eukaryota"/>
</dbReference>
<evidence type="ECO:0000256" key="2">
    <source>
        <dbReference type="ARBA" id="ARBA00022723"/>
    </source>
</evidence>
<comment type="cofactor">
    <cofactor evidence="1 5">
        <name>heme</name>
        <dbReference type="ChEBI" id="CHEBI:30413"/>
    </cofactor>
</comment>
<dbReference type="InterPro" id="IPR001128">
    <property type="entry name" value="Cyt_P450"/>
</dbReference>
<keyword evidence="5 6" id="KW-0349">Heme</keyword>
<dbReference type="InterPro" id="IPR002401">
    <property type="entry name" value="Cyt_P450_E_grp-I"/>
</dbReference>
<evidence type="ECO:0000256" key="1">
    <source>
        <dbReference type="ARBA" id="ARBA00001971"/>
    </source>
</evidence>
<dbReference type="GO" id="GO:0016705">
    <property type="term" value="F:oxidoreductase activity, acting on paired donors, with incorporation or reduction of molecular oxygen"/>
    <property type="evidence" value="ECO:0007669"/>
    <property type="project" value="InterPro"/>
</dbReference>
<keyword evidence="6" id="KW-0560">Oxidoreductase</keyword>
<evidence type="ECO:0000256" key="6">
    <source>
        <dbReference type="RuleBase" id="RU000461"/>
    </source>
</evidence>
<proteinExistence type="inferred from homology"/>
<dbReference type="PRINTS" id="PR00385">
    <property type="entry name" value="P450"/>
</dbReference>
<keyword evidence="6" id="KW-0503">Monooxygenase</keyword>
<dbReference type="InParanoid" id="A7ES31"/>
<dbReference type="GO" id="GO:0004497">
    <property type="term" value="F:monooxygenase activity"/>
    <property type="evidence" value="ECO:0007669"/>
    <property type="project" value="UniProtKB-KW"/>
</dbReference>
<dbReference type="EMBL" id="CH476631">
    <property type="protein sequence ID" value="EDN92273.1"/>
    <property type="molecule type" value="Genomic_DNA"/>
</dbReference>
<evidence type="ECO:0000256" key="4">
    <source>
        <dbReference type="ARBA" id="ARBA00023026"/>
    </source>
</evidence>
<keyword evidence="2 5" id="KW-0479">Metal-binding</keyword>
<accession>A7ES31</accession>
<dbReference type="FunFam" id="1.10.630.10:FF:000113">
    <property type="entry name" value="Cytochrome P450 monooxygenase, putative"/>
    <property type="match status" value="1"/>
</dbReference>
<dbReference type="AlphaFoldDB" id="A7ES31"/>
<evidence type="ECO:0000256" key="5">
    <source>
        <dbReference type="PIRSR" id="PIRSR602401-1"/>
    </source>
</evidence>
<dbReference type="InterPro" id="IPR017972">
    <property type="entry name" value="Cyt_P450_CS"/>
</dbReference>
<evidence type="ECO:0000313" key="9">
    <source>
        <dbReference type="Proteomes" id="UP000001312"/>
    </source>
</evidence>
<dbReference type="OMA" id="MPQYDEV"/>
<dbReference type="PANTHER" id="PTHR24305">
    <property type="entry name" value="CYTOCHROME P450"/>
    <property type="match status" value="1"/>
</dbReference>
<reference evidence="9" key="1">
    <citation type="journal article" date="2011" name="PLoS Genet.">
        <title>Genomic analysis of the necrotrophic fungal pathogens Sclerotinia sclerotiorum and Botrytis cinerea.</title>
        <authorList>
            <person name="Amselem J."/>
            <person name="Cuomo C.A."/>
            <person name="van Kan J.A."/>
            <person name="Viaud M."/>
            <person name="Benito E.P."/>
            <person name="Couloux A."/>
            <person name="Coutinho P.M."/>
            <person name="de Vries R.P."/>
            <person name="Dyer P.S."/>
            <person name="Fillinger S."/>
            <person name="Fournier E."/>
            <person name="Gout L."/>
            <person name="Hahn M."/>
            <person name="Kohn L."/>
            <person name="Lapalu N."/>
            <person name="Plummer K.M."/>
            <person name="Pradier J.M."/>
            <person name="Quevillon E."/>
            <person name="Sharon A."/>
            <person name="Simon A."/>
            <person name="ten Have A."/>
            <person name="Tudzynski B."/>
            <person name="Tudzynski P."/>
            <person name="Wincker P."/>
            <person name="Andrew M."/>
            <person name="Anthouard V."/>
            <person name="Beever R.E."/>
            <person name="Beffa R."/>
            <person name="Benoit I."/>
            <person name="Bouzid O."/>
            <person name="Brault B."/>
            <person name="Chen Z."/>
            <person name="Choquer M."/>
            <person name="Collemare J."/>
            <person name="Cotton P."/>
            <person name="Danchin E.G."/>
            <person name="Da Silva C."/>
            <person name="Gautier A."/>
            <person name="Giraud C."/>
            <person name="Giraud T."/>
            <person name="Gonzalez C."/>
            <person name="Grossetete S."/>
            <person name="Guldener U."/>
            <person name="Henrissat B."/>
            <person name="Howlett B.J."/>
            <person name="Kodira C."/>
            <person name="Kretschmer M."/>
            <person name="Lappartient A."/>
            <person name="Leroch M."/>
            <person name="Levis C."/>
            <person name="Mauceli E."/>
            <person name="Neuveglise C."/>
            <person name="Oeser B."/>
            <person name="Pearson M."/>
            <person name="Poulain J."/>
            <person name="Poussereau N."/>
            <person name="Quesneville H."/>
            <person name="Rascle C."/>
            <person name="Schumacher J."/>
            <person name="Segurens B."/>
            <person name="Sexton A."/>
            <person name="Silva E."/>
            <person name="Sirven C."/>
            <person name="Soanes D.M."/>
            <person name="Talbot N.J."/>
            <person name="Templeton M."/>
            <person name="Yandava C."/>
            <person name="Yarden O."/>
            <person name="Zeng Q."/>
            <person name="Rollins J.A."/>
            <person name="Lebrun M.H."/>
            <person name="Dickman M."/>
        </authorList>
    </citation>
    <scope>NUCLEOTIDE SEQUENCE [LARGE SCALE GENOMIC DNA]</scope>
    <source>
        <strain evidence="9">ATCC 18683 / 1980 / Ss-1</strain>
    </source>
</reference>
<dbReference type="PRINTS" id="PR00463">
    <property type="entry name" value="EP450I"/>
</dbReference>
<keyword evidence="7" id="KW-1133">Transmembrane helix</keyword>
<comment type="similarity">
    <text evidence="6">Belongs to the cytochrome P450 family.</text>
</comment>
<dbReference type="HOGENOM" id="CLU_001570_14_0_1"/>
<dbReference type="SUPFAM" id="SSF48264">
    <property type="entry name" value="Cytochrome P450"/>
    <property type="match status" value="1"/>
</dbReference>
<evidence type="ECO:0008006" key="10">
    <source>
        <dbReference type="Google" id="ProtNLM"/>
    </source>
</evidence>
<evidence type="ECO:0000256" key="3">
    <source>
        <dbReference type="ARBA" id="ARBA00023004"/>
    </source>
</evidence>
<organism evidence="8 9">
    <name type="scientific">Sclerotinia sclerotiorum (strain ATCC 18683 / 1980 / Ss-1)</name>
    <name type="common">White mold</name>
    <name type="synonym">Whetzelinia sclerotiorum</name>
    <dbReference type="NCBI Taxonomy" id="665079"/>
    <lineage>
        <taxon>Eukaryota</taxon>
        <taxon>Fungi</taxon>
        <taxon>Dikarya</taxon>
        <taxon>Ascomycota</taxon>
        <taxon>Pezizomycotina</taxon>
        <taxon>Leotiomycetes</taxon>
        <taxon>Helotiales</taxon>
        <taxon>Sclerotiniaceae</taxon>
        <taxon>Sclerotinia</taxon>
    </lineage>
</organism>
<name>A7ES31_SCLS1</name>
<keyword evidence="7" id="KW-0472">Membrane</keyword>